<evidence type="ECO:0000313" key="3">
    <source>
        <dbReference type="Proteomes" id="UP001201163"/>
    </source>
</evidence>
<keyword evidence="3" id="KW-1185">Reference proteome</keyword>
<keyword evidence="1" id="KW-0732">Signal</keyword>
<gene>
    <name evidence="2" type="ORF">EDB92DRAFT_2011744</name>
</gene>
<feature type="signal peptide" evidence="1">
    <location>
        <begin position="1"/>
        <end position="15"/>
    </location>
</feature>
<protein>
    <submittedName>
        <fullName evidence="2">Uncharacterized protein</fullName>
    </submittedName>
</protein>
<accession>A0AAD4LE38</accession>
<sequence>MRLPLFLILTHPVFAAKWCGKVYEAGQAIDPPGGQFPLPVTTATPQLALRCNPALIPFLPDDLADNSSSLILVDALVRYQEIAGTQPLVMPSSPDAELSVNVFVDRVVLTSGTVPLNGSTSISFSLSAISPRSKPYSLTCIATLSSPEQSFTSAPTNLTYLPSPPAFIGSITKFDLRTGGLLAKRADSQESYEPVFPVGFYTQFGGYLEGNDTVLEVLKSQGINMVHPIPTFDNLTAFNIMVDKMEELGLWLMYDMRWDYMNSTSVTEQVTSLRNRTNLLLYYTADEPDGSEDPLAAPATAATLINSLDLYRPSSLVLNCQDYFFSEYAAGTPILMQDTYPIGINATYSVRWHTPCTRIQGDCGCDNCVGDFEDIRNRMDDFAMRLEVLGWERSKSIWTVPQGFGSSEYWSRTPTGAEFLVQMIVAVNAGAQGSVSWTDPTTADIKAAASAFASALPELTPFLLSSSLSQPPVHFFHVITSNRLDIGVWAAEGMTLVVAANLNYFVIDIKLDELLSAPEFKRLAIENLRMILDGGARINSTHITFGSVQSGAWIFVDELVDNVTYTT</sequence>
<organism evidence="2 3">
    <name type="scientific">Lactarius akahatsu</name>
    <dbReference type="NCBI Taxonomy" id="416441"/>
    <lineage>
        <taxon>Eukaryota</taxon>
        <taxon>Fungi</taxon>
        <taxon>Dikarya</taxon>
        <taxon>Basidiomycota</taxon>
        <taxon>Agaricomycotina</taxon>
        <taxon>Agaricomycetes</taxon>
        <taxon>Russulales</taxon>
        <taxon>Russulaceae</taxon>
        <taxon>Lactarius</taxon>
    </lineage>
</organism>
<reference evidence="2" key="1">
    <citation type="submission" date="2022-01" db="EMBL/GenBank/DDBJ databases">
        <title>Comparative genomics reveals a dynamic genome evolution in the ectomycorrhizal milk-cap (Lactarius) mushrooms.</title>
        <authorList>
            <consortium name="DOE Joint Genome Institute"/>
            <person name="Lebreton A."/>
            <person name="Tang N."/>
            <person name="Kuo A."/>
            <person name="LaButti K."/>
            <person name="Drula E."/>
            <person name="Barry K."/>
            <person name="Clum A."/>
            <person name="Lipzen A."/>
            <person name="Mousain D."/>
            <person name="Ng V."/>
            <person name="Wang R."/>
            <person name="Wang X."/>
            <person name="Dai Y."/>
            <person name="Henrissat B."/>
            <person name="Grigoriev I.V."/>
            <person name="Guerin-Laguette A."/>
            <person name="Yu F."/>
            <person name="Martin F.M."/>
        </authorList>
    </citation>
    <scope>NUCLEOTIDE SEQUENCE</scope>
    <source>
        <strain evidence="2">QP</strain>
    </source>
</reference>
<dbReference type="EMBL" id="JAKELL010000042">
    <property type="protein sequence ID" value="KAH8988392.1"/>
    <property type="molecule type" value="Genomic_DNA"/>
</dbReference>
<dbReference type="Proteomes" id="UP001201163">
    <property type="component" value="Unassembled WGS sequence"/>
</dbReference>
<name>A0AAD4LE38_9AGAM</name>
<dbReference type="AlphaFoldDB" id="A0AAD4LE38"/>
<proteinExistence type="predicted"/>
<dbReference type="InterPro" id="IPR017853">
    <property type="entry name" value="GH"/>
</dbReference>
<dbReference type="SUPFAM" id="SSF51445">
    <property type="entry name" value="(Trans)glycosidases"/>
    <property type="match status" value="1"/>
</dbReference>
<feature type="chain" id="PRO_5041954455" evidence="1">
    <location>
        <begin position="16"/>
        <end position="567"/>
    </location>
</feature>
<evidence type="ECO:0000313" key="2">
    <source>
        <dbReference type="EMBL" id="KAH8988392.1"/>
    </source>
</evidence>
<evidence type="ECO:0000256" key="1">
    <source>
        <dbReference type="SAM" id="SignalP"/>
    </source>
</evidence>
<comment type="caution">
    <text evidence="2">The sequence shown here is derived from an EMBL/GenBank/DDBJ whole genome shotgun (WGS) entry which is preliminary data.</text>
</comment>